<dbReference type="PANTHER" id="PTHR33526">
    <property type="entry name" value="OS07G0123800 PROTEIN"/>
    <property type="match status" value="1"/>
</dbReference>
<dbReference type="InterPro" id="IPR016972">
    <property type="entry name" value="UCP031279"/>
</dbReference>
<comment type="caution">
    <text evidence="1">The sequence shown here is derived from an EMBL/GenBank/DDBJ whole genome shotgun (WGS) entry which is preliminary data.</text>
</comment>
<dbReference type="EMBL" id="JAEACU010000006">
    <property type="protein sequence ID" value="KAH7523749.1"/>
    <property type="molecule type" value="Genomic_DNA"/>
</dbReference>
<dbReference type="PANTHER" id="PTHR33526:SF13">
    <property type="entry name" value="TYROSINE-PROTEIN PHOSPHATASE 3-LIKE"/>
    <property type="match status" value="1"/>
</dbReference>
<organism evidence="1 2">
    <name type="scientific">Ziziphus jujuba var. spinosa</name>
    <dbReference type="NCBI Taxonomy" id="714518"/>
    <lineage>
        <taxon>Eukaryota</taxon>
        <taxon>Viridiplantae</taxon>
        <taxon>Streptophyta</taxon>
        <taxon>Embryophyta</taxon>
        <taxon>Tracheophyta</taxon>
        <taxon>Spermatophyta</taxon>
        <taxon>Magnoliopsida</taxon>
        <taxon>eudicotyledons</taxon>
        <taxon>Gunneridae</taxon>
        <taxon>Pentapetalae</taxon>
        <taxon>rosids</taxon>
        <taxon>fabids</taxon>
        <taxon>Rosales</taxon>
        <taxon>Rhamnaceae</taxon>
        <taxon>Paliureae</taxon>
        <taxon>Ziziphus</taxon>
    </lineage>
</organism>
<evidence type="ECO:0000313" key="2">
    <source>
        <dbReference type="Proteomes" id="UP000813462"/>
    </source>
</evidence>
<reference evidence="1" key="1">
    <citation type="journal article" date="2021" name="Front. Plant Sci.">
        <title>Chromosome-Scale Genome Assembly for Chinese Sour Jujube and Insights Into Its Genome Evolution and Domestication Signature.</title>
        <authorList>
            <person name="Shen L.-Y."/>
            <person name="Luo H."/>
            <person name="Wang X.-L."/>
            <person name="Wang X.-M."/>
            <person name="Qiu X.-J."/>
            <person name="Liu H."/>
            <person name="Zhou S.-S."/>
            <person name="Jia K.-H."/>
            <person name="Nie S."/>
            <person name="Bao Y.-T."/>
            <person name="Zhang R.-G."/>
            <person name="Yun Q.-Z."/>
            <person name="Chai Y.-H."/>
            <person name="Lu J.-Y."/>
            <person name="Li Y."/>
            <person name="Zhao S.-W."/>
            <person name="Mao J.-F."/>
            <person name="Jia S.-G."/>
            <person name="Mao Y.-M."/>
        </authorList>
    </citation>
    <scope>NUCLEOTIDE SEQUENCE</scope>
    <source>
        <strain evidence="1">AT0</strain>
        <tissue evidence="1">Leaf</tissue>
    </source>
</reference>
<dbReference type="Proteomes" id="UP000813462">
    <property type="component" value="Unassembled WGS sequence"/>
</dbReference>
<dbReference type="PIRSF" id="PIRSF031279">
    <property type="entry name" value="UCP031279"/>
    <property type="match status" value="1"/>
</dbReference>
<accession>A0A978V764</accession>
<evidence type="ECO:0000313" key="1">
    <source>
        <dbReference type="EMBL" id="KAH7523749.1"/>
    </source>
</evidence>
<proteinExistence type="predicted"/>
<name>A0A978V764_ZIZJJ</name>
<dbReference type="AlphaFoldDB" id="A0A978V764"/>
<gene>
    <name evidence="1" type="ORF">FEM48_Zijuj06G0045000</name>
</gene>
<sequence length="145" mass="15957">MRIITIPIRVLSKAKDMYVRGMNSAERMGYGSMGVPGGQFTSLPKSFSCRSSRLNENDDFSELIRAASARSYGSRIDVDAILRQQVMRQTTTKTGSKVLPKCSSVGMGKIDEDSPCDFGDDGGNLKADLFPRSRSYAVTKRRVGF</sequence>
<protein>
    <submittedName>
        <fullName evidence="1">Uncharacterized protein</fullName>
    </submittedName>
</protein>